<dbReference type="InterPro" id="IPR014756">
    <property type="entry name" value="Ig_E-set"/>
</dbReference>
<feature type="domain" description="Tyrosinase copper-binding" evidence="6">
    <location>
        <begin position="394"/>
        <end position="405"/>
    </location>
</feature>
<dbReference type="PRINTS" id="PR00187">
    <property type="entry name" value="HAEMOCYANIN"/>
</dbReference>
<dbReference type="InterPro" id="IPR037020">
    <property type="entry name" value="Hemocyanin_C_sf"/>
</dbReference>
<dbReference type="AlphaFoldDB" id="Q6DN47"/>
<dbReference type="Pfam" id="PF00372">
    <property type="entry name" value="Hemocyanin_M"/>
    <property type="match status" value="1"/>
</dbReference>
<dbReference type="InterPro" id="IPR036697">
    <property type="entry name" value="Hemocyanin_N_sf"/>
</dbReference>
<protein>
    <submittedName>
        <fullName evidence="7">Prophenoloxidase</fullName>
    </submittedName>
</protein>
<keyword evidence="4" id="KW-0186">Copper</keyword>
<dbReference type="SUPFAM" id="SSF81296">
    <property type="entry name" value="E set domains"/>
    <property type="match status" value="1"/>
</dbReference>
<sequence>MSEAQSLLSLFEKPYSEVTTPRANESIVFALEERPVVVTRVGTRPAITLPKRPDADPSRLGTATVVPRGSAFSFFVSTHRRAAKDLCDAFMKTTGVQDLVQFAARVKGVVNESLFIYALSFVILHKKELRNFRLPSLVEVFPQKFVPVEHLIKSQQEAVRRDENEETQIVIEHGPDFSSSAIKPEHRVAYWREDYGMNVHHWHWHLVYPIEMDLIRDRKGEIFFYMHQQMIARYDMERLSVGLRRVEKLENWRIPIPDGYFSKLTVNNSGRAWGTRQDNTYLKDFRRNDFGLQPLDITELEVWRSRLLDAIHQGYMKNPNGDTIPLSDDVTSGKRGVDILGDTLEADADLSPHYQFYGDLHNMCHVLISFSHDNDNAHKEELGVLGDPATSMRDPVFYRLHKFIDDVFQAYKLTQRPYTMEDLSMPGVVMNQVSVTSKREINKLTTGWSTRDFEASRGIDFSSPKPVILRLTHLDSVPFNYHIEVTNTEPNPKVVTVRIFLAPKHNGSGAEMPFMEQRILWAEMDKFNHTLNPGKNQIVRSSKDSSITNPTDFTFRDLDSRPMTPGTEATEFDFCGCGWPQHLLLPRGKPEGMAYQLFYMITDFEKDKVEQAQGARSCANAVSFCGVLDAKFPDSRPMGFPFDRRPPPVLLDAGVLTTADYARLDNIMMQDLTITFLADKLVK</sequence>
<accession>Q6DN47</accession>
<dbReference type="InterPro" id="IPR008922">
    <property type="entry name" value="Di-copper_centre_dom_sf"/>
</dbReference>
<dbReference type="Gene3D" id="1.20.1370.10">
    <property type="entry name" value="Hemocyanin, N-terminal domain"/>
    <property type="match status" value="1"/>
</dbReference>
<keyword evidence="2" id="KW-0964">Secreted</keyword>
<evidence type="ECO:0000313" key="7">
    <source>
        <dbReference type="EMBL" id="AAT73697.1"/>
    </source>
</evidence>
<keyword evidence="3" id="KW-0479">Metal-binding</keyword>
<proteinExistence type="evidence at transcript level"/>
<evidence type="ECO:0000256" key="1">
    <source>
        <dbReference type="ARBA" id="ARBA00004613"/>
    </source>
</evidence>
<dbReference type="GO" id="GO:0016491">
    <property type="term" value="F:oxidoreductase activity"/>
    <property type="evidence" value="ECO:0007669"/>
    <property type="project" value="InterPro"/>
</dbReference>
<organism evidence="7">
    <name type="scientific">Homarus americanus</name>
    <name type="common">American lobster</name>
    <dbReference type="NCBI Taxonomy" id="6706"/>
    <lineage>
        <taxon>Eukaryota</taxon>
        <taxon>Metazoa</taxon>
        <taxon>Ecdysozoa</taxon>
        <taxon>Arthropoda</taxon>
        <taxon>Crustacea</taxon>
        <taxon>Multicrustacea</taxon>
        <taxon>Malacostraca</taxon>
        <taxon>Eumalacostraca</taxon>
        <taxon>Eucarida</taxon>
        <taxon>Decapoda</taxon>
        <taxon>Pleocyemata</taxon>
        <taxon>Astacidea</taxon>
        <taxon>Nephropoidea</taxon>
        <taxon>Nephropidae</taxon>
        <taxon>Homarus</taxon>
    </lineage>
</organism>
<dbReference type="SMR" id="Q6DN47"/>
<dbReference type="SUPFAM" id="SSF48056">
    <property type="entry name" value="Di-copper centre-containing domain"/>
    <property type="match status" value="1"/>
</dbReference>
<gene>
    <name evidence="7" type="primary">proPO</name>
</gene>
<keyword evidence="5" id="KW-1015">Disulfide bond</keyword>
<dbReference type="GO" id="GO:0005576">
    <property type="term" value="C:extracellular region"/>
    <property type="evidence" value="ECO:0007669"/>
    <property type="project" value="UniProtKB-SubCell"/>
</dbReference>
<dbReference type="EMBL" id="AY655139">
    <property type="protein sequence ID" value="AAT73697.1"/>
    <property type="molecule type" value="mRNA"/>
</dbReference>
<dbReference type="SUPFAM" id="SSF48050">
    <property type="entry name" value="Hemocyanin, N-terminal domain"/>
    <property type="match status" value="1"/>
</dbReference>
<dbReference type="PANTHER" id="PTHR11511">
    <property type="entry name" value="LARVAL STORAGE PROTEIN/PHENOLOXIDASE"/>
    <property type="match status" value="1"/>
</dbReference>
<evidence type="ECO:0000256" key="5">
    <source>
        <dbReference type="ARBA" id="ARBA00023157"/>
    </source>
</evidence>
<dbReference type="PANTHER" id="PTHR11511:SF4">
    <property type="entry name" value="PHENOLOXIDASE 2-RELATED"/>
    <property type="match status" value="1"/>
</dbReference>
<dbReference type="Gene3D" id="1.10.1280.10">
    <property type="entry name" value="Di-copper center containing domain from catechol oxidase"/>
    <property type="match status" value="1"/>
</dbReference>
<dbReference type="InterPro" id="IPR005203">
    <property type="entry name" value="Hemocyanin_C"/>
</dbReference>
<dbReference type="InterPro" id="IPR002227">
    <property type="entry name" value="Tyrosinase_Cu-bd"/>
</dbReference>
<dbReference type="OrthoDB" id="8119704at2759"/>
<comment type="subcellular location">
    <subcellularLocation>
        <location evidence="1">Secreted</location>
    </subcellularLocation>
</comment>
<dbReference type="InterPro" id="IPR013788">
    <property type="entry name" value="Hemocyanin/hexamerin"/>
</dbReference>
<dbReference type="InterPro" id="IPR005204">
    <property type="entry name" value="Hemocyanin_N"/>
</dbReference>
<dbReference type="PROSITE" id="PS00498">
    <property type="entry name" value="TYROSINASE_2"/>
    <property type="match status" value="1"/>
</dbReference>
<dbReference type="Pfam" id="PF03723">
    <property type="entry name" value="Hemocyanin_C"/>
    <property type="match status" value="1"/>
</dbReference>
<dbReference type="PROSITE" id="PS00210">
    <property type="entry name" value="HEMOCYANIN_2"/>
    <property type="match status" value="1"/>
</dbReference>
<dbReference type="Gene3D" id="2.60.40.1520">
    <property type="entry name" value="Hemocyanin, C-terminal domain"/>
    <property type="match status" value="1"/>
</dbReference>
<dbReference type="GO" id="GO:0046872">
    <property type="term" value="F:metal ion binding"/>
    <property type="evidence" value="ECO:0007669"/>
    <property type="project" value="UniProtKB-KW"/>
</dbReference>
<name>Q6DN47_HOMAM</name>
<reference evidence="7" key="1">
    <citation type="submission" date="2004-06" db="EMBL/GenBank/DDBJ databases">
        <title>Molecular cloning and sequence of prophenoloxidase cDNA from lobster (Homarus americanus).</title>
        <authorList>
            <person name="Purcell S.L."/>
            <person name="Lewis P.J."/>
            <person name="Despres B.M."/>
            <person name="Greenwood S.J."/>
            <person name="Cawthorn R.J."/>
        </authorList>
    </citation>
    <scope>NUCLEOTIDE SEQUENCE</scope>
    <source>
        <tissue evidence="7">Hemolymph</tissue>
    </source>
</reference>
<dbReference type="Pfam" id="PF03722">
    <property type="entry name" value="Hemocyanin_N"/>
    <property type="match status" value="1"/>
</dbReference>
<evidence type="ECO:0000256" key="4">
    <source>
        <dbReference type="ARBA" id="ARBA00023008"/>
    </source>
</evidence>
<evidence type="ECO:0000256" key="2">
    <source>
        <dbReference type="ARBA" id="ARBA00022525"/>
    </source>
</evidence>
<evidence type="ECO:0000259" key="6">
    <source>
        <dbReference type="PROSITE" id="PS00498"/>
    </source>
</evidence>
<dbReference type="InterPro" id="IPR000896">
    <property type="entry name" value="Hemocyanin/hexamerin_mid_dom"/>
</dbReference>
<evidence type="ECO:0000256" key="3">
    <source>
        <dbReference type="ARBA" id="ARBA00022723"/>
    </source>
</evidence>